<name>A0A1G9PZT9_9FIRM</name>
<sequence length="300" mass="32250">MQYTEIISITGKGLRWQRSRLEKREYMMKNIHYVLANPSGNTTVFVLNPVADGERAGLAARLLRSDCIKAEQVGFLTMNGTANGAGLRIDMMGGEFCGNASRSAAAYAAMVEGLETSEYIISCSGCMTNLKANVRKRASGVYDASIEMPLPQSVDAVIIDIGGAPCRFFRVVLPGIVHFVFMGKGAAAVNRNIFWQAVKTYASGENYAAYGLILLDPTIWKMIPAVYVKQTNTLYWEHSCGSGSAAAAAAIAYMGNRNIAVKLQQPGGVIAAAAVVAKGELQYITIGGEVTLETEKIIKI</sequence>
<dbReference type="Proteomes" id="UP000199309">
    <property type="component" value="Unassembled WGS sequence"/>
</dbReference>
<dbReference type="STRING" id="349095.SAMN05660299_00059"/>
<evidence type="ECO:0000313" key="1">
    <source>
        <dbReference type="EMBL" id="SDM04264.1"/>
    </source>
</evidence>
<protein>
    <submittedName>
        <fullName evidence="1">Diaminopimelate epimerase</fullName>
    </submittedName>
</protein>
<proteinExistence type="predicted"/>
<dbReference type="InterPro" id="IPR058944">
    <property type="entry name" value="CntK-like"/>
</dbReference>
<keyword evidence="2" id="KW-1185">Reference proteome</keyword>
<organism evidence="1 2">
    <name type="scientific">Megasphaera paucivorans</name>
    <dbReference type="NCBI Taxonomy" id="349095"/>
    <lineage>
        <taxon>Bacteria</taxon>
        <taxon>Bacillati</taxon>
        <taxon>Bacillota</taxon>
        <taxon>Negativicutes</taxon>
        <taxon>Veillonellales</taxon>
        <taxon>Veillonellaceae</taxon>
        <taxon>Megasphaera</taxon>
    </lineage>
</organism>
<gene>
    <name evidence="1" type="ORF">SAMN05660299_00059</name>
</gene>
<dbReference type="SUPFAM" id="SSF54506">
    <property type="entry name" value="Diaminopimelate epimerase-like"/>
    <property type="match status" value="1"/>
</dbReference>
<dbReference type="AlphaFoldDB" id="A0A1G9PZT9"/>
<reference evidence="1 2" key="1">
    <citation type="submission" date="2016-10" db="EMBL/GenBank/DDBJ databases">
        <authorList>
            <person name="de Groot N.N."/>
        </authorList>
    </citation>
    <scope>NUCLEOTIDE SEQUENCE [LARGE SCALE GENOMIC DNA]</scope>
    <source>
        <strain evidence="1 2">DSM 16981</strain>
    </source>
</reference>
<accession>A0A1G9PZT9</accession>
<evidence type="ECO:0000313" key="2">
    <source>
        <dbReference type="Proteomes" id="UP000199309"/>
    </source>
</evidence>
<dbReference type="EMBL" id="FNHQ01000001">
    <property type="protein sequence ID" value="SDM04264.1"/>
    <property type="molecule type" value="Genomic_DNA"/>
</dbReference>
<dbReference type="Pfam" id="PF26317">
    <property type="entry name" value="CntK_N"/>
    <property type="match status" value="1"/>
</dbReference>